<gene>
    <name evidence="3" type="ORF">ATOP_10890</name>
</gene>
<evidence type="ECO:0000313" key="4">
    <source>
        <dbReference type="Proteomes" id="UP001055025"/>
    </source>
</evidence>
<dbReference type="InterPro" id="IPR050190">
    <property type="entry name" value="UPF0213_domain"/>
</dbReference>
<reference evidence="3" key="1">
    <citation type="journal article" date="2022" name="Int. J. Syst. Evol. Microbiol.">
        <title>Granulimonas faecalis gen. nov., sp. nov., and Leptogranulimonas caecicola gen. nov., sp. nov., novel lactate-producing Atopobiaceae bacteria isolated from mouse intestines, and an emended description of the family Atopobiaceae.</title>
        <authorList>
            <person name="Morinaga K."/>
            <person name="Kusada H."/>
            <person name="Sakamoto S."/>
            <person name="Murakami T."/>
            <person name="Toyoda A."/>
            <person name="Mori H."/>
            <person name="Meng X.Y."/>
            <person name="Takashino M."/>
            <person name="Murotomi K."/>
            <person name="Tamaki H."/>
        </authorList>
    </citation>
    <scope>NUCLEOTIDE SEQUENCE</scope>
    <source>
        <strain evidence="3">OPF53</strain>
    </source>
</reference>
<dbReference type="AlphaFoldDB" id="A0AAV5B3L8"/>
<dbReference type="Proteomes" id="UP001055025">
    <property type="component" value="Unassembled WGS sequence"/>
</dbReference>
<comment type="caution">
    <text evidence="3">The sequence shown here is derived from an EMBL/GenBank/DDBJ whole genome shotgun (WGS) entry which is preliminary data.</text>
</comment>
<dbReference type="RefSeq" id="WP_135977278.1">
    <property type="nucleotide sequence ID" value="NZ_BQKC01000001.1"/>
</dbReference>
<keyword evidence="4" id="KW-1185">Reference proteome</keyword>
<comment type="similarity">
    <text evidence="1">Belongs to the UPF0213 family.</text>
</comment>
<evidence type="ECO:0000256" key="1">
    <source>
        <dbReference type="ARBA" id="ARBA00007435"/>
    </source>
</evidence>
<dbReference type="InterPro" id="IPR000305">
    <property type="entry name" value="GIY-YIG_endonuc"/>
</dbReference>
<protein>
    <recommendedName>
        <fullName evidence="2">GIY-YIG domain-containing protein</fullName>
    </recommendedName>
</protein>
<dbReference type="EMBL" id="BQKC01000001">
    <property type="protein sequence ID" value="GJM55434.1"/>
    <property type="molecule type" value="Genomic_DNA"/>
</dbReference>
<accession>A0AAV5B3L8</accession>
<evidence type="ECO:0000259" key="2">
    <source>
        <dbReference type="PROSITE" id="PS50164"/>
    </source>
</evidence>
<sequence length="99" mass="10921">MEGLYSVYMVRCSDGSLYTGYTVDVARRVASHNAGTGARYTRSRRPVSLAAEAAFPTRHEAMRAEALIKRLDRAEKLALTRLYGVDPDRFRAAVAALIA</sequence>
<proteinExistence type="inferred from homology"/>
<dbReference type="PANTHER" id="PTHR34477:SF1">
    <property type="entry name" value="UPF0213 PROTEIN YHBQ"/>
    <property type="match status" value="1"/>
</dbReference>
<dbReference type="InterPro" id="IPR035901">
    <property type="entry name" value="GIY-YIG_endonuc_sf"/>
</dbReference>
<dbReference type="SUPFAM" id="SSF82771">
    <property type="entry name" value="GIY-YIG endonuclease"/>
    <property type="match status" value="1"/>
</dbReference>
<feature type="domain" description="GIY-YIG" evidence="2">
    <location>
        <begin position="3"/>
        <end position="78"/>
    </location>
</feature>
<dbReference type="CDD" id="cd10456">
    <property type="entry name" value="GIY-YIG_UPF0213"/>
    <property type="match status" value="1"/>
</dbReference>
<dbReference type="PROSITE" id="PS50164">
    <property type="entry name" value="GIY_YIG"/>
    <property type="match status" value="1"/>
</dbReference>
<evidence type="ECO:0000313" key="3">
    <source>
        <dbReference type="EMBL" id="GJM55434.1"/>
    </source>
</evidence>
<dbReference type="Pfam" id="PF01541">
    <property type="entry name" value="GIY-YIG"/>
    <property type="match status" value="1"/>
</dbReference>
<name>A0AAV5B3L8_9ACTN</name>
<dbReference type="Gene3D" id="3.40.1440.10">
    <property type="entry name" value="GIY-YIG endonuclease"/>
    <property type="match status" value="1"/>
</dbReference>
<organism evidence="3 4">
    <name type="scientific">Granulimonas faecalis</name>
    <dbReference type="NCBI Taxonomy" id="2894155"/>
    <lineage>
        <taxon>Bacteria</taxon>
        <taxon>Bacillati</taxon>
        <taxon>Actinomycetota</taxon>
        <taxon>Coriobacteriia</taxon>
        <taxon>Coriobacteriales</taxon>
        <taxon>Kribbibacteriaceae</taxon>
        <taxon>Granulimonas</taxon>
    </lineage>
</organism>
<dbReference type="PANTHER" id="PTHR34477">
    <property type="entry name" value="UPF0213 PROTEIN YHBQ"/>
    <property type="match status" value="1"/>
</dbReference>